<accession>A0A6C0AFV1</accession>
<sequence length="165" mass="19512">MTDKQIIDYFLEDESIYKIFKIIADLKNSDIKLFDSKKNIFKTIKKVFELHNIDQKYTDDLIKKFSGKNFQMIGFSVFDREDVDKLFYLINYINKLNKTIIDKYKICITAVVFSWDSSSEIVFALNDITGKKDDYECTIDLRDKVINHLKKKVGIDQKIYGLDLF</sequence>
<dbReference type="AlphaFoldDB" id="A0A6C0AFV1"/>
<evidence type="ECO:0000313" key="1">
    <source>
        <dbReference type="EMBL" id="QHS78255.1"/>
    </source>
</evidence>
<organism evidence="1">
    <name type="scientific">viral metagenome</name>
    <dbReference type="NCBI Taxonomy" id="1070528"/>
    <lineage>
        <taxon>unclassified sequences</taxon>
        <taxon>metagenomes</taxon>
        <taxon>organismal metagenomes</taxon>
    </lineage>
</organism>
<reference evidence="1" key="1">
    <citation type="journal article" date="2020" name="Nature">
        <title>Giant virus diversity and host interactions through global metagenomics.</title>
        <authorList>
            <person name="Schulz F."/>
            <person name="Roux S."/>
            <person name="Paez-Espino D."/>
            <person name="Jungbluth S."/>
            <person name="Walsh D.A."/>
            <person name="Denef V.J."/>
            <person name="McMahon K.D."/>
            <person name="Konstantinidis K.T."/>
            <person name="Eloe-Fadrosh E.A."/>
            <person name="Kyrpides N.C."/>
            <person name="Woyke T."/>
        </authorList>
    </citation>
    <scope>NUCLEOTIDE SEQUENCE</scope>
    <source>
        <strain evidence="1">GVMAG-S-1021933-23</strain>
    </source>
</reference>
<protein>
    <submittedName>
        <fullName evidence="1">Uncharacterized protein</fullName>
    </submittedName>
</protein>
<dbReference type="EMBL" id="MN740595">
    <property type="protein sequence ID" value="QHS78255.1"/>
    <property type="molecule type" value="Genomic_DNA"/>
</dbReference>
<name>A0A6C0AFV1_9ZZZZ</name>
<proteinExistence type="predicted"/>